<reference evidence="3" key="2">
    <citation type="journal article" date="2017" name="J. Anim. Genet.">
        <title>Multiple reference genome sequences of hot pepper reveal the massive evolution of plant disease resistance genes by retroduplication.</title>
        <authorList>
            <person name="Kim S."/>
            <person name="Park J."/>
            <person name="Yeom S.-I."/>
            <person name="Kim Y.-M."/>
            <person name="Seo E."/>
            <person name="Kim K.-T."/>
            <person name="Kim M.-S."/>
            <person name="Lee J.M."/>
            <person name="Cheong K."/>
            <person name="Shin H.-S."/>
            <person name="Kim S.-B."/>
            <person name="Han K."/>
            <person name="Lee J."/>
            <person name="Park M."/>
            <person name="Lee H.-A."/>
            <person name="Lee H.-Y."/>
            <person name="Lee Y."/>
            <person name="Oh S."/>
            <person name="Lee J.H."/>
            <person name="Choi E."/>
            <person name="Choi E."/>
            <person name="Lee S.E."/>
            <person name="Jeon J."/>
            <person name="Kim H."/>
            <person name="Choi G."/>
            <person name="Song H."/>
            <person name="Lee J."/>
            <person name="Lee S.-C."/>
            <person name="Kwon J.-K."/>
            <person name="Lee H.-Y."/>
            <person name="Koo N."/>
            <person name="Hong Y."/>
            <person name="Kim R.W."/>
            <person name="Kang W.-H."/>
            <person name="Huh J.H."/>
            <person name="Kang B.-C."/>
            <person name="Yang T.-J."/>
            <person name="Lee Y.-H."/>
            <person name="Bennetzen J.L."/>
            <person name="Choi D."/>
        </authorList>
    </citation>
    <scope>NUCLEOTIDE SEQUENCE [LARGE SCALE GENOMIC DNA]</scope>
    <source>
        <strain evidence="3">cv. PBC81</strain>
    </source>
</reference>
<dbReference type="STRING" id="33114.A0A2G2WRZ2"/>
<dbReference type="GO" id="GO:0016301">
    <property type="term" value="F:kinase activity"/>
    <property type="evidence" value="ECO:0007669"/>
    <property type="project" value="UniProtKB-KW"/>
</dbReference>
<feature type="transmembrane region" description="Helical" evidence="1">
    <location>
        <begin position="20"/>
        <end position="42"/>
    </location>
</feature>
<dbReference type="SUPFAM" id="SSF56112">
    <property type="entry name" value="Protein kinase-like (PK-like)"/>
    <property type="match status" value="1"/>
</dbReference>
<protein>
    <submittedName>
        <fullName evidence="2">LRR receptor-like serine/threonine-protein kinase RPK1</fullName>
    </submittedName>
</protein>
<dbReference type="Gene3D" id="1.10.510.10">
    <property type="entry name" value="Transferase(Phosphotransferase) domain 1"/>
    <property type="match status" value="1"/>
</dbReference>
<evidence type="ECO:0000256" key="1">
    <source>
        <dbReference type="SAM" id="Phobius"/>
    </source>
</evidence>
<dbReference type="PANTHER" id="PTHR48055:SF13">
    <property type="entry name" value="LRR RECEPTOR-LIKE SERINE_THREONINE-PROTEIN KINASE RPK1-RELATED"/>
    <property type="match status" value="1"/>
</dbReference>
<organism evidence="2 3">
    <name type="scientific">Capsicum baccatum</name>
    <name type="common">Peruvian pepper</name>
    <dbReference type="NCBI Taxonomy" id="33114"/>
    <lineage>
        <taxon>Eukaryota</taxon>
        <taxon>Viridiplantae</taxon>
        <taxon>Streptophyta</taxon>
        <taxon>Embryophyta</taxon>
        <taxon>Tracheophyta</taxon>
        <taxon>Spermatophyta</taxon>
        <taxon>Magnoliopsida</taxon>
        <taxon>eudicotyledons</taxon>
        <taxon>Gunneridae</taxon>
        <taxon>Pentapetalae</taxon>
        <taxon>asterids</taxon>
        <taxon>lamiids</taxon>
        <taxon>Solanales</taxon>
        <taxon>Solanaceae</taxon>
        <taxon>Solanoideae</taxon>
        <taxon>Capsiceae</taxon>
        <taxon>Capsicum</taxon>
    </lineage>
</organism>
<keyword evidence="1" id="KW-0812">Transmembrane</keyword>
<keyword evidence="1" id="KW-0472">Membrane</keyword>
<dbReference type="OrthoDB" id="850284at2759"/>
<dbReference type="InterPro" id="IPR011009">
    <property type="entry name" value="Kinase-like_dom_sf"/>
</dbReference>
<sequence length="161" mass="18300">MQLSQSPQSSKNDKRGLSSIEIAATVSTTIIVFVLAILVAFYKCIKKQTSFIKIETSKLPERSDVTVFNDIGADVYSYGIVLLEFLSDKRALDPSFSVYEDGFNIVSWANMLLRNDRVHEFFHTSLWEAGPEDKLMDVLHFSLICNADLVTDRLRMRQVVE</sequence>
<accession>A0A2G2WRZ2</accession>
<dbReference type="Proteomes" id="UP000224567">
    <property type="component" value="Unassembled WGS sequence"/>
</dbReference>
<dbReference type="AlphaFoldDB" id="A0A2G2WRZ2"/>
<dbReference type="GO" id="GO:0016020">
    <property type="term" value="C:membrane"/>
    <property type="evidence" value="ECO:0007669"/>
    <property type="project" value="TreeGrafter"/>
</dbReference>
<gene>
    <name evidence="2" type="ORF">CQW23_12223</name>
</gene>
<name>A0A2G2WRZ2_CAPBA</name>
<dbReference type="InterPro" id="IPR051564">
    <property type="entry name" value="LRR_receptor-like_kinase"/>
</dbReference>
<reference evidence="2 3" key="1">
    <citation type="journal article" date="2017" name="Genome Biol.">
        <title>New reference genome sequences of hot pepper reveal the massive evolution of plant disease-resistance genes by retroduplication.</title>
        <authorList>
            <person name="Kim S."/>
            <person name="Park J."/>
            <person name="Yeom S.I."/>
            <person name="Kim Y.M."/>
            <person name="Seo E."/>
            <person name="Kim K.T."/>
            <person name="Kim M.S."/>
            <person name="Lee J.M."/>
            <person name="Cheong K."/>
            <person name="Shin H.S."/>
            <person name="Kim S.B."/>
            <person name="Han K."/>
            <person name="Lee J."/>
            <person name="Park M."/>
            <person name="Lee H.A."/>
            <person name="Lee H.Y."/>
            <person name="Lee Y."/>
            <person name="Oh S."/>
            <person name="Lee J.H."/>
            <person name="Choi E."/>
            <person name="Choi E."/>
            <person name="Lee S.E."/>
            <person name="Jeon J."/>
            <person name="Kim H."/>
            <person name="Choi G."/>
            <person name="Song H."/>
            <person name="Lee J."/>
            <person name="Lee S.C."/>
            <person name="Kwon J.K."/>
            <person name="Lee H.Y."/>
            <person name="Koo N."/>
            <person name="Hong Y."/>
            <person name="Kim R.W."/>
            <person name="Kang W.H."/>
            <person name="Huh J.H."/>
            <person name="Kang B.C."/>
            <person name="Yang T.J."/>
            <person name="Lee Y.H."/>
            <person name="Bennetzen J.L."/>
            <person name="Choi D."/>
        </authorList>
    </citation>
    <scope>NUCLEOTIDE SEQUENCE [LARGE SCALE GENOMIC DNA]</scope>
    <source>
        <strain evidence="3">cv. PBC81</strain>
    </source>
</reference>
<proteinExistence type="predicted"/>
<evidence type="ECO:0000313" key="3">
    <source>
        <dbReference type="Proteomes" id="UP000224567"/>
    </source>
</evidence>
<comment type="caution">
    <text evidence="2">The sequence shown here is derived from an EMBL/GenBank/DDBJ whole genome shotgun (WGS) entry which is preliminary data.</text>
</comment>
<dbReference type="PANTHER" id="PTHR48055">
    <property type="entry name" value="LEUCINE-RICH REPEAT RECEPTOR PROTEIN KINASE EMS1"/>
    <property type="match status" value="1"/>
</dbReference>
<keyword evidence="1" id="KW-1133">Transmembrane helix</keyword>
<dbReference type="EMBL" id="MLFT02000005">
    <property type="protein sequence ID" value="PHT48015.1"/>
    <property type="molecule type" value="Genomic_DNA"/>
</dbReference>
<evidence type="ECO:0000313" key="2">
    <source>
        <dbReference type="EMBL" id="PHT48015.1"/>
    </source>
</evidence>
<keyword evidence="3" id="KW-1185">Reference proteome</keyword>